<dbReference type="Proteomes" id="UP001196413">
    <property type="component" value="Unassembled WGS sequence"/>
</dbReference>
<reference evidence="2" key="1">
    <citation type="submission" date="2021-06" db="EMBL/GenBank/DDBJ databases">
        <title>Parelaphostrongylus tenuis whole genome reference sequence.</title>
        <authorList>
            <person name="Garwood T.J."/>
            <person name="Larsen P.A."/>
            <person name="Fountain-Jones N.M."/>
            <person name="Garbe J.R."/>
            <person name="Macchietto M.G."/>
            <person name="Kania S.A."/>
            <person name="Gerhold R.W."/>
            <person name="Richards J.E."/>
            <person name="Wolf T.M."/>
        </authorList>
    </citation>
    <scope>NUCLEOTIDE SEQUENCE</scope>
    <source>
        <strain evidence="2">MNPRO001-30</strain>
        <tissue evidence="2">Meninges</tissue>
    </source>
</reference>
<accession>A0AAD5N551</accession>
<organism evidence="2 3">
    <name type="scientific">Parelaphostrongylus tenuis</name>
    <name type="common">Meningeal worm</name>
    <dbReference type="NCBI Taxonomy" id="148309"/>
    <lineage>
        <taxon>Eukaryota</taxon>
        <taxon>Metazoa</taxon>
        <taxon>Ecdysozoa</taxon>
        <taxon>Nematoda</taxon>
        <taxon>Chromadorea</taxon>
        <taxon>Rhabditida</taxon>
        <taxon>Rhabditina</taxon>
        <taxon>Rhabditomorpha</taxon>
        <taxon>Strongyloidea</taxon>
        <taxon>Metastrongylidae</taxon>
        <taxon>Parelaphostrongylus</taxon>
    </lineage>
</organism>
<name>A0AAD5N551_PARTN</name>
<gene>
    <name evidence="2" type="ORF">KIN20_021902</name>
</gene>
<dbReference type="AlphaFoldDB" id="A0AAD5N551"/>
<sequence>MLANWIRPDPKHGGPIAESEGDFKNPSLNRAVQEYVTLGNVRKPPNCSRLWWQAKKCLDLAANFTVTQGKTKNLIAYRFCEQVILILNDVE</sequence>
<protein>
    <submittedName>
        <fullName evidence="2">Uncharacterized protein</fullName>
    </submittedName>
</protein>
<keyword evidence="3" id="KW-1185">Reference proteome</keyword>
<evidence type="ECO:0000256" key="1">
    <source>
        <dbReference type="SAM" id="MobiDB-lite"/>
    </source>
</evidence>
<evidence type="ECO:0000313" key="2">
    <source>
        <dbReference type="EMBL" id="KAJ1362376.1"/>
    </source>
</evidence>
<dbReference type="EMBL" id="JAHQIW010004426">
    <property type="protein sequence ID" value="KAJ1362376.1"/>
    <property type="molecule type" value="Genomic_DNA"/>
</dbReference>
<evidence type="ECO:0000313" key="3">
    <source>
        <dbReference type="Proteomes" id="UP001196413"/>
    </source>
</evidence>
<proteinExistence type="predicted"/>
<comment type="caution">
    <text evidence="2">The sequence shown here is derived from an EMBL/GenBank/DDBJ whole genome shotgun (WGS) entry which is preliminary data.</text>
</comment>
<feature type="region of interest" description="Disordered" evidence="1">
    <location>
        <begin position="1"/>
        <end position="25"/>
    </location>
</feature>